<evidence type="ECO:0000313" key="1">
    <source>
        <dbReference type="EMBL" id="MFC6767325.1"/>
    </source>
</evidence>
<accession>A0ABD5SPX1</accession>
<dbReference type="EMBL" id="JBHSWV010000360">
    <property type="protein sequence ID" value="MFC6767325.1"/>
    <property type="molecule type" value="Genomic_DNA"/>
</dbReference>
<organism evidence="1 2">
    <name type="scientific">Natrinema soli</name>
    <dbReference type="NCBI Taxonomy" id="1930624"/>
    <lineage>
        <taxon>Archaea</taxon>
        <taxon>Methanobacteriati</taxon>
        <taxon>Methanobacteriota</taxon>
        <taxon>Stenosarchaea group</taxon>
        <taxon>Halobacteria</taxon>
        <taxon>Halobacteriales</taxon>
        <taxon>Natrialbaceae</taxon>
        <taxon>Natrinema</taxon>
    </lineage>
</organism>
<feature type="non-terminal residue" evidence="1">
    <location>
        <position position="193"/>
    </location>
</feature>
<evidence type="ECO:0000313" key="2">
    <source>
        <dbReference type="Proteomes" id="UP001596383"/>
    </source>
</evidence>
<name>A0ABD5SPX1_9EURY</name>
<dbReference type="AlphaFoldDB" id="A0ABD5SPX1"/>
<keyword evidence="2" id="KW-1185">Reference proteome</keyword>
<gene>
    <name evidence="1" type="ORF">ACFQE6_20765</name>
</gene>
<dbReference type="Proteomes" id="UP001596383">
    <property type="component" value="Unassembled WGS sequence"/>
</dbReference>
<comment type="caution">
    <text evidence="1">The sequence shown here is derived from an EMBL/GenBank/DDBJ whole genome shotgun (WGS) entry which is preliminary data.</text>
</comment>
<reference evidence="1 2" key="1">
    <citation type="journal article" date="2019" name="Int. J. Syst. Evol. Microbiol.">
        <title>The Global Catalogue of Microorganisms (GCM) 10K type strain sequencing project: providing services to taxonomists for standard genome sequencing and annotation.</title>
        <authorList>
            <consortium name="The Broad Institute Genomics Platform"/>
            <consortium name="The Broad Institute Genome Sequencing Center for Infectious Disease"/>
            <person name="Wu L."/>
            <person name="Ma J."/>
        </authorList>
    </citation>
    <scope>NUCLEOTIDE SEQUENCE [LARGE SCALE GENOMIC DNA]</scope>
    <source>
        <strain evidence="1 2">LMG 29247</strain>
    </source>
</reference>
<sequence>ALEAAVGDAWARYHVADGGVRAVESRLDGETVVVNYAVDDVARRGVGEQWIVDYFATGTSLTRYQLVADRMTIHAPDGTVITNRIPDAEIDGNAATWTNGNERGAGGDFGEQTRVTYGSGGVLGTATGYATIGLEVGPSALVRGLAIGFVPGALIGLFGTAIGRSDGGRAAIERVTARLVPERPPVDAATLER</sequence>
<proteinExistence type="predicted"/>
<protein>
    <submittedName>
        <fullName evidence="1">Uncharacterized protein</fullName>
    </submittedName>
</protein>
<feature type="non-terminal residue" evidence="1">
    <location>
        <position position="1"/>
    </location>
</feature>